<dbReference type="RefSeq" id="WP_307505623.1">
    <property type="nucleotide sequence ID" value="NZ_BAAACE010000021.1"/>
</dbReference>
<dbReference type="Proteomes" id="UP001232584">
    <property type="component" value="Unassembled WGS sequence"/>
</dbReference>
<dbReference type="InterPro" id="IPR010861">
    <property type="entry name" value="DUF1492"/>
</dbReference>
<accession>A0ABU0N0Q2</accession>
<dbReference type="Pfam" id="PF07374">
    <property type="entry name" value="DUF1492"/>
    <property type="match status" value="1"/>
</dbReference>
<keyword evidence="1" id="KW-0804">Transcription</keyword>
<organism evidence="1 2">
    <name type="scientific">Paraclostridium ghonii</name>
    <dbReference type="NCBI Taxonomy" id="29358"/>
    <lineage>
        <taxon>Bacteria</taxon>
        <taxon>Bacillati</taxon>
        <taxon>Bacillota</taxon>
        <taxon>Clostridia</taxon>
        <taxon>Peptostreptococcales</taxon>
        <taxon>Peptostreptococcaceae</taxon>
        <taxon>Paraclostridium</taxon>
    </lineage>
</organism>
<reference evidence="1 2" key="1">
    <citation type="submission" date="2023-07" db="EMBL/GenBank/DDBJ databases">
        <title>Genomic Encyclopedia of Type Strains, Phase IV (KMG-IV): sequencing the most valuable type-strain genomes for metagenomic binning, comparative biology and taxonomic classification.</title>
        <authorList>
            <person name="Goeker M."/>
        </authorList>
    </citation>
    <scope>NUCLEOTIDE SEQUENCE [LARGE SCALE GENOMIC DNA]</scope>
    <source>
        <strain evidence="1 2">DSM 15049</strain>
    </source>
</reference>
<evidence type="ECO:0000313" key="2">
    <source>
        <dbReference type="Proteomes" id="UP001232584"/>
    </source>
</evidence>
<evidence type="ECO:0000313" key="1">
    <source>
        <dbReference type="EMBL" id="MDQ0556444.1"/>
    </source>
</evidence>
<gene>
    <name evidence="1" type="ORF">QOZ92_001558</name>
</gene>
<name>A0ABU0N0Q2_9FIRM</name>
<dbReference type="SUPFAM" id="SSF88659">
    <property type="entry name" value="Sigma3 and sigma4 domains of RNA polymerase sigma factors"/>
    <property type="match status" value="1"/>
</dbReference>
<sequence length="111" mass="13502">MKMLDRRLREYKYLNSKIYCIDLDIELYKLYGKSIDELIRFRETLIKESKAIERAIQTLNDNENFLLNRIYIDHMNISEIARLLKINRSTCYKRKIMILNKIDLKLKLINT</sequence>
<keyword evidence="1" id="KW-0240">DNA-directed RNA polymerase</keyword>
<dbReference type="Gene3D" id="1.20.140.160">
    <property type="match status" value="1"/>
</dbReference>
<dbReference type="EMBL" id="JAUSWG010000005">
    <property type="protein sequence ID" value="MDQ0556444.1"/>
    <property type="molecule type" value="Genomic_DNA"/>
</dbReference>
<proteinExistence type="predicted"/>
<keyword evidence="2" id="KW-1185">Reference proteome</keyword>
<dbReference type="InterPro" id="IPR013324">
    <property type="entry name" value="RNA_pol_sigma_r3/r4-like"/>
</dbReference>
<dbReference type="GO" id="GO:0000428">
    <property type="term" value="C:DNA-directed RNA polymerase complex"/>
    <property type="evidence" value="ECO:0007669"/>
    <property type="project" value="UniProtKB-KW"/>
</dbReference>
<protein>
    <submittedName>
        <fullName evidence="1">DNA-directed RNA polymerase specialized sigma subunit</fullName>
    </submittedName>
</protein>
<comment type="caution">
    <text evidence="1">The sequence shown here is derived from an EMBL/GenBank/DDBJ whole genome shotgun (WGS) entry which is preliminary data.</text>
</comment>